<evidence type="ECO:0000256" key="5">
    <source>
        <dbReference type="ARBA" id="ARBA00022840"/>
    </source>
</evidence>
<organism evidence="8 9">
    <name type="scientific">Nyssa sinensis</name>
    <dbReference type="NCBI Taxonomy" id="561372"/>
    <lineage>
        <taxon>Eukaryota</taxon>
        <taxon>Viridiplantae</taxon>
        <taxon>Streptophyta</taxon>
        <taxon>Embryophyta</taxon>
        <taxon>Tracheophyta</taxon>
        <taxon>Spermatophyta</taxon>
        <taxon>Magnoliopsida</taxon>
        <taxon>eudicotyledons</taxon>
        <taxon>Gunneridae</taxon>
        <taxon>Pentapetalae</taxon>
        <taxon>asterids</taxon>
        <taxon>Cornales</taxon>
        <taxon>Nyssaceae</taxon>
        <taxon>Nyssa</taxon>
    </lineage>
</organism>
<evidence type="ECO:0000313" key="9">
    <source>
        <dbReference type="Proteomes" id="UP000325577"/>
    </source>
</evidence>
<keyword evidence="9" id="KW-1185">Reference proteome</keyword>
<name>A0A5J5BXS9_9ASTE</name>
<dbReference type="GO" id="GO:0004714">
    <property type="term" value="F:transmembrane receptor protein tyrosine kinase activity"/>
    <property type="evidence" value="ECO:0007669"/>
    <property type="project" value="InterPro"/>
</dbReference>
<evidence type="ECO:0000256" key="2">
    <source>
        <dbReference type="ARBA" id="ARBA00022527"/>
    </source>
</evidence>
<dbReference type="AlphaFoldDB" id="A0A5J5BXS9"/>
<dbReference type="InterPro" id="IPR024788">
    <property type="entry name" value="Malectin-like_Carb-bd_dom"/>
</dbReference>
<dbReference type="Pfam" id="PF12819">
    <property type="entry name" value="Malectin_like"/>
    <property type="match status" value="1"/>
</dbReference>
<dbReference type="EMBL" id="CM018032">
    <property type="protein sequence ID" value="KAA8547895.1"/>
    <property type="molecule type" value="Genomic_DNA"/>
</dbReference>
<dbReference type="Proteomes" id="UP000325577">
    <property type="component" value="Linkage Group LG1"/>
</dbReference>
<sequence>MLRMSSFLFHLDPILLDKVDREFCINVEEDQVLNITFTPSATPFGSYGFINGIEIVSMPTNLYYRSLGSIIGRQNTFSLENNKALETVYRLNVGGEEIPPDKDTNMFRRWLLDYDYCSYIGALPVNTSINVSFGHIPNYTAPAAVYQTARSMGNNKTINYSYTLTWNLPVDPEFMYMVRLHFCEFQSQITKPSDRQFQIFIANYTAEAYADVIAWSGGNGVPTYKDYFVFVDQDSEKKRNLSIALYPNPETATLYSDAILNGIEVFKLSDPVDNLAGLNPDPVMTLPPSIPQLPEKLKSNVRNLILFCSF</sequence>
<evidence type="ECO:0000256" key="4">
    <source>
        <dbReference type="ARBA" id="ARBA00022741"/>
    </source>
</evidence>
<evidence type="ECO:0000313" key="8">
    <source>
        <dbReference type="EMBL" id="KAA8547895.1"/>
    </source>
</evidence>
<keyword evidence="6" id="KW-0325">Glycoprotein</keyword>
<evidence type="ECO:0000256" key="3">
    <source>
        <dbReference type="ARBA" id="ARBA00022679"/>
    </source>
</evidence>
<keyword evidence="5" id="KW-0067">ATP-binding</keyword>
<keyword evidence="3" id="KW-0808">Transferase</keyword>
<dbReference type="PANTHER" id="PTHR34590:SF15">
    <property type="entry name" value="PROTEIN KINASE DOMAIN-CONTAINING PROTEIN"/>
    <property type="match status" value="1"/>
</dbReference>
<keyword evidence="4" id="KW-0547">Nucleotide-binding</keyword>
<dbReference type="GO" id="GO:0004674">
    <property type="term" value="F:protein serine/threonine kinase activity"/>
    <property type="evidence" value="ECO:0007669"/>
    <property type="project" value="UniProtKB-KW"/>
</dbReference>
<dbReference type="PANTHER" id="PTHR34590">
    <property type="entry name" value="OS03G0124300 PROTEIN-RELATED"/>
    <property type="match status" value="1"/>
</dbReference>
<accession>A0A5J5BXS9</accession>
<evidence type="ECO:0000256" key="6">
    <source>
        <dbReference type="ARBA" id="ARBA00023180"/>
    </source>
</evidence>
<reference evidence="8 9" key="1">
    <citation type="submission" date="2019-09" db="EMBL/GenBank/DDBJ databases">
        <title>A chromosome-level genome assembly of the Chinese tupelo Nyssa sinensis.</title>
        <authorList>
            <person name="Yang X."/>
            <person name="Kang M."/>
            <person name="Yang Y."/>
            <person name="Xiong H."/>
            <person name="Wang M."/>
            <person name="Zhang Z."/>
            <person name="Wang Z."/>
            <person name="Wu H."/>
            <person name="Ma T."/>
            <person name="Liu J."/>
            <person name="Xi Z."/>
        </authorList>
    </citation>
    <scope>NUCLEOTIDE SEQUENCE [LARGE SCALE GENOMIC DNA]</scope>
    <source>
        <strain evidence="8">J267</strain>
        <tissue evidence="8">Leaf</tissue>
    </source>
</reference>
<proteinExistence type="predicted"/>
<dbReference type="GO" id="GO:0005524">
    <property type="term" value="F:ATP binding"/>
    <property type="evidence" value="ECO:0007669"/>
    <property type="project" value="UniProtKB-KW"/>
</dbReference>
<keyword evidence="2" id="KW-0723">Serine/threonine-protein kinase</keyword>
<dbReference type="Gene3D" id="2.60.120.430">
    <property type="entry name" value="Galactose-binding lectin"/>
    <property type="match status" value="1"/>
</dbReference>
<evidence type="ECO:0000259" key="7">
    <source>
        <dbReference type="Pfam" id="PF12819"/>
    </source>
</evidence>
<comment type="subcellular location">
    <subcellularLocation>
        <location evidence="1">Membrane</location>
        <topology evidence="1">Single-pass type I membrane protein</topology>
    </subcellularLocation>
</comment>
<feature type="domain" description="Malectin-like" evidence="7">
    <location>
        <begin position="19"/>
        <end position="267"/>
    </location>
</feature>
<protein>
    <recommendedName>
        <fullName evidence="7">Malectin-like domain-containing protein</fullName>
    </recommendedName>
</protein>
<dbReference type="GO" id="GO:0016020">
    <property type="term" value="C:membrane"/>
    <property type="evidence" value="ECO:0007669"/>
    <property type="project" value="UniProtKB-SubCell"/>
</dbReference>
<evidence type="ECO:0000256" key="1">
    <source>
        <dbReference type="ARBA" id="ARBA00004479"/>
    </source>
</evidence>
<gene>
    <name evidence="8" type="ORF">F0562_004324</name>
</gene>
<dbReference type="FunFam" id="2.60.120.430:FF:000007">
    <property type="entry name" value="FERONIA receptor-like kinase"/>
    <property type="match status" value="1"/>
</dbReference>
<dbReference type="InterPro" id="IPR045272">
    <property type="entry name" value="ANXUR1/2-like"/>
</dbReference>
<dbReference type="OrthoDB" id="1720310at2759"/>
<keyword evidence="2" id="KW-0418">Kinase</keyword>